<dbReference type="InterPro" id="IPR001867">
    <property type="entry name" value="OmpR/PhoB-type_DNA-bd"/>
</dbReference>
<comment type="subcellular location">
    <subcellularLocation>
        <location evidence="1">Cytoplasm</location>
    </subcellularLocation>
</comment>
<feature type="DNA-binding region" description="OmpR/PhoB-type" evidence="8">
    <location>
        <begin position="257"/>
        <end position="356"/>
    </location>
</feature>
<sequence length="359" mass="40678">MFRLKKLYIFMAILAVHAWLTVHFYNAGGDWKSVIMMPNGQSLPLTLLNSMAQFMTVFIPIYVADLITGEVKTGTLKLSLLRPVRRIEWLNAKLVSLFVFMTVLLVFSITAEYAIGTLAFGWGEQTLYAGTLHTQTEGVWLTLYLTFSMLLPYMACGMIVMFIAVSLLYREYRPQLMILDIMLPKLDGMEVCRTIRSESSIPIIMLSAKKSDVDKIVGLGIGADDYVVKPFSPAEIIARVKAQLRRANQLSSPAETSEIVRYQDLELNIKAYEVTVRSQPVPFSAKEFEVLRFFAFHPNQVLTREQIFQHVWGLGERGDLNTVTVHIKKIREKIEIDPANPTMIKTVWGVGYKLDGGPR</sequence>
<dbReference type="Pfam" id="PF00486">
    <property type="entry name" value="Trans_reg_C"/>
    <property type="match status" value="1"/>
</dbReference>
<dbReference type="InterPro" id="IPR011006">
    <property type="entry name" value="CheY-like_superfamily"/>
</dbReference>
<keyword evidence="9" id="KW-1133">Transmembrane helix</keyword>
<evidence type="ECO:0000256" key="1">
    <source>
        <dbReference type="ARBA" id="ARBA00004496"/>
    </source>
</evidence>
<evidence type="ECO:0000313" key="13">
    <source>
        <dbReference type="Proteomes" id="UP000307943"/>
    </source>
</evidence>
<gene>
    <name evidence="12" type="ORF">FE784_27480</name>
</gene>
<feature type="transmembrane region" description="Helical" evidence="9">
    <location>
        <begin position="7"/>
        <end position="25"/>
    </location>
</feature>
<accession>A0A5C4T2W4</accession>
<dbReference type="AlphaFoldDB" id="A0A5C4T2W4"/>
<evidence type="ECO:0000256" key="9">
    <source>
        <dbReference type="SAM" id="Phobius"/>
    </source>
</evidence>
<reference evidence="12 13" key="1">
    <citation type="submission" date="2019-05" db="EMBL/GenBank/DDBJ databases">
        <title>We sequenced the genome of Paenibacillus hemerocallicola KCTC 33185 for further insight into its adaptation and study the phylogeny of Paenibacillus.</title>
        <authorList>
            <person name="Narsing Rao M.P."/>
        </authorList>
    </citation>
    <scope>NUCLEOTIDE SEQUENCE [LARGE SCALE GENOMIC DNA]</scope>
    <source>
        <strain evidence="12 13">KCTC 33185</strain>
    </source>
</reference>
<comment type="caution">
    <text evidence="12">The sequence shown here is derived from an EMBL/GenBank/DDBJ whole genome shotgun (WGS) entry which is preliminary data.</text>
</comment>
<feature type="domain" description="Response regulatory" evidence="10">
    <location>
        <begin position="91"/>
        <end position="244"/>
    </location>
</feature>
<dbReference type="CDD" id="cd00383">
    <property type="entry name" value="trans_reg_C"/>
    <property type="match status" value="1"/>
</dbReference>
<evidence type="ECO:0000256" key="8">
    <source>
        <dbReference type="PROSITE-ProRule" id="PRU01091"/>
    </source>
</evidence>
<evidence type="ECO:0000256" key="2">
    <source>
        <dbReference type="ARBA" id="ARBA00022553"/>
    </source>
</evidence>
<dbReference type="InterPro" id="IPR001789">
    <property type="entry name" value="Sig_transdc_resp-reg_receiver"/>
</dbReference>
<evidence type="ECO:0000256" key="4">
    <source>
        <dbReference type="ARBA" id="ARBA00023015"/>
    </source>
</evidence>
<keyword evidence="13" id="KW-1185">Reference proteome</keyword>
<keyword evidence="4" id="KW-0805">Transcription regulation</keyword>
<dbReference type="GO" id="GO:0005886">
    <property type="term" value="C:plasma membrane"/>
    <property type="evidence" value="ECO:0007669"/>
    <property type="project" value="UniProtKB-SubCell"/>
</dbReference>
<dbReference type="OrthoDB" id="9790442at2"/>
<protein>
    <submittedName>
        <fullName evidence="12">Response regulator</fullName>
    </submittedName>
</protein>
<evidence type="ECO:0000256" key="7">
    <source>
        <dbReference type="PROSITE-ProRule" id="PRU00169"/>
    </source>
</evidence>
<dbReference type="GO" id="GO:0006355">
    <property type="term" value="P:regulation of DNA-templated transcription"/>
    <property type="evidence" value="ECO:0007669"/>
    <property type="project" value="InterPro"/>
</dbReference>
<dbReference type="FunFam" id="1.10.10.10:FF:000018">
    <property type="entry name" value="DNA-binding response regulator ResD"/>
    <property type="match status" value="1"/>
</dbReference>
<dbReference type="InterPro" id="IPR016032">
    <property type="entry name" value="Sig_transdc_resp-reg_C-effctor"/>
</dbReference>
<dbReference type="PANTHER" id="PTHR48111">
    <property type="entry name" value="REGULATOR OF RPOS"/>
    <property type="match status" value="1"/>
</dbReference>
<dbReference type="Pfam" id="PF00072">
    <property type="entry name" value="Response_reg"/>
    <property type="match status" value="1"/>
</dbReference>
<dbReference type="GO" id="GO:0140359">
    <property type="term" value="F:ABC-type transporter activity"/>
    <property type="evidence" value="ECO:0007669"/>
    <property type="project" value="InterPro"/>
</dbReference>
<dbReference type="EMBL" id="VDCQ01000049">
    <property type="protein sequence ID" value="TNJ63070.1"/>
    <property type="molecule type" value="Genomic_DNA"/>
</dbReference>
<dbReference type="SMART" id="SM00862">
    <property type="entry name" value="Trans_reg_C"/>
    <property type="match status" value="1"/>
</dbReference>
<evidence type="ECO:0000259" key="10">
    <source>
        <dbReference type="PROSITE" id="PS50110"/>
    </source>
</evidence>
<keyword evidence="5 8" id="KW-0238">DNA-binding</keyword>
<evidence type="ECO:0000256" key="3">
    <source>
        <dbReference type="ARBA" id="ARBA00023012"/>
    </source>
</evidence>
<keyword evidence="9" id="KW-0812">Transmembrane</keyword>
<keyword evidence="3" id="KW-0902">Two-component regulatory system</keyword>
<dbReference type="PROSITE" id="PS50110">
    <property type="entry name" value="RESPONSE_REGULATORY"/>
    <property type="match status" value="1"/>
</dbReference>
<evidence type="ECO:0000313" key="12">
    <source>
        <dbReference type="EMBL" id="TNJ63070.1"/>
    </source>
</evidence>
<evidence type="ECO:0000256" key="5">
    <source>
        <dbReference type="ARBA" id="ARBA00023125"/>
    </source>
</evidence>
<dbReference type="Gene3D" id="1.10.10.10">
    <property type="entry name" value="Winged helix-like DNA-binding domain superfamily/Winged helix DNA-binding domain"/>
    <property type="match status" value="1"/>
</dbReference>
<dbReference type="PROSITE" id="PS51755">
    <property type="entry name" value="OMPR_PHOB"/>
    <property type="match status" value="1"/>
</dbReference>
<organism evidence="12 13">
    <name type="scientific">Paenibacillus hemerocallicola</name>
    <dbReference type="NCBI Taxonomy" id="1172614"/>
    <lineage>
        <taxon>Bacteria</taxon>
        <taxon>Bacillati</taxon>
        <taxon>Bacillota</taxon>
        <taxon>Bacilli</taxon>
        <taxon>Bacillales</taxon>
        <taxon>Paenibacillaceae</taxon>
        <taxon>Paenibacillus</taxon>
    </lineage>
</organism>
<proteinExistence type="predicted"/>
<keyword evidence="9" id="KW-0472">Membrane</keyword>
<dbReference type="InterPro" id="IPR039420">
    <property type="entry name" value="WalR-like"/>
</dbReference>
<name>A0A5C4T2W4_9BACL</name>
<evidence type="ECO:0000256" key="6">
    <source>
        <dbReference type="ARBA" id="ARBA00023163"/>
    </source>
</evidence>
<dbReference type="GO" id="GO:0005829">
    <property type="term" value="C:cytosol"/>
    <property type="evidence" value="ECO:0007669"/>
    <property type="project" value="TreeGrafter"/>
</dbReference>
<feature type="transmembrane region" description="Helical" evidence="9">
    <location>
        <begin position="89"/>
        <end position="122"/>
    </location>
</feature>
<dbReference type="SUPFAM" id="SSF46894">
    <property type="entry name" value="C-terminal effector domain of the bipartite response regulators"/>
    <property type="match status" value="1"/>
</dbReference>
<dbReference type="InterPro" id="IPR036388">
    <property type="entry name" value="WH-like_DNA-bd_sf"/>
</dbReference>
<dbReference type="Gene3D" id="6.10.250.690">
    <property type="match status" value="1"/>
</dbReference>
<feature type="domain" description="OmpR/PhoB-type" evidence="11">
    <location>
        <begin position="257"/>
        <end position="356"/>
    </location>
</feature>
<dbReference type="Gene3D" id="3.40.50.2300">
    <property type="match status" value="1"/>
</dbReference>
<dbReference type="GO" id="GO:0032993">
    <property type="term" value="C:protein-DNA complex"/>
    <property type="evidence" value="ECO:0007669"/>
    <property type="project" value="TreeGrafter"/>
</dbReference>
<dbReference type="PANTHER" id="PTHR48111:SF26">
    <property type="entry name" value="STAGE 0 SPORULATION PROTEIN A HOMOLOG"/>
    <property type="match status" value="1"/>
</dbReference>
<dbReference type="GO" id="GO:0000156">
    <property type="term" value="F:phosphorelay response regulator activity"/>
    <property type="evidence" value="ECO:0007669"/>
    <property type="project" value="TreeGrafter"/>
</dbReference>
<feature type="modified residue" description="4-aspartylphosphate" evidence="7">
    <location>
        <position position="180"/>
    </location>
</feature>
<dbReference type="SUPFAM" id="SSF52172">
    <property type="entry name" value="CheY-like"/>
    <property type="match status" value="1"/>
</dbReference>
<feature type="transmembrane region" description="Helical" evidence="9">
    <location>
        <begin position="142"/>
        <end position="169"/>
    </location>
</feature>
<dbReference type="Proteomes" id="UP000307943">
    <property type="component" value="Unassembled WGS sequence"/>
</dbReference>
<feature type="transmembrane region" description="Helical" evidence="9">
    <location>
        <begin position="45"/>
        <end position="68"/>
    </location>
</feature>
<dbReference type="SMART" id="SM00448">
    <property type="entry name" value="REC"/>
    <property type="match status" value="1"/>
</dbReference>
<evidence type="ECO:0000259" key="11">
    <source>
        <dbReference type="PROSITE" id="PS51755"/>
    </source>
</evidence>
<keyword evidence="2 7" id="KW-0597">Phosphoprotein</keyword>
<keyword evidence="6" id="KW-0804">Transcription</keyword>
<dbReference type="GO" id="GO:0000976">
    <property type="term" value="F:transcription cis-regulatory region binding"/>
    <property type="evidence" value="ECO:0007669"/>
    <property type="project" value="TreeGrafter"/>
</dbReference>